<dbReference type="Proteomes" id="UP000234206">
    <property type="component" value="Unassembled WGS sequence"/>
</dbReference>
<comment type="caution">
    <text evidence="9">The sequence shown here is derived from an EMBL/GenBank/DDBJ whole genome shotgun (WGS) entry which is preliminary data.</text>
</comment>
<reference evidence="9 10" key="1">
    <citation type="submission" date="2017-12" db="EMBL/GenBank/DDBJ databases">
        <title>Phylogenetic diversity of female urinary microbiome.</title>
        <authorList>
            <person name="Thomas-White K."/>
            <person name="Wolfe A.J."/>
        </authorList>
    </citation>
    <scope>NUCLEOTIDE SEQUENCE [LARGE SCALE GENOMIC DNA]</scope>
    <source>
        <strain evidence="9 10">UMB1298</strain>
    </source>
</reference>
<feature type="domain" description="Glycine transporter" evidence="8">
    <location>
        <begin position="97"/>
        <end position="170"/>
    </location>
</feature>
<evidence type="ECO:0000256" key="7">
    <source>
        <dbReference type="SAM" id="Phobius"/>
    </source>
</evidence>
<evidence type="ECO:0000256" key="1">
    <source>
        <dbReference type="ARBA" id="ARBA00004651"/>
    </source>
</evidence>
<name>A0A2I1PAN5_9MICO</name>
<keyword evidence="6 7" id="KW-0472">Membrane</keyword>
<keyword evidence="5 7" id="KW-1133">Transmembrane helix</keyword>
<dbReference type="PANTHER" id="PTHR30506:SF3">
    <property type="entry name" value="UPF0126 INNER MEMBRANE PROTEIN YADS-RELATED"/>
    <property type="match status" value="1"/>
</dbReference>
<comment type="subcellular location">
    <subcellularLocation>
        <location evidence="1">Cell membrane</location>
        <topology evidence="1">Multi-pass membrane protein</topology>
    </subcellularLocation>
</comment>
<protein>
    <recommendedName>
        <fullName evidence="8">Glycine transporter domain-containing protein</fullName>
    </recommendedName>
</protein>
<dbReference type="Pfam" id="PF03458">
    <property type="entry name" value="Gly_transporter"/>
    <property type="match status" value="2"/>
</dbReference>
<keyword evidence="10" id="KW-1185">Reference proteome</keyword>
<dbReference type="AlphaFoldDB" id="A0A2I1PAN5"/>
<evidence type="ECO:0000256" key="2">
    <source>
        <dbReference type="ARBA" id="ARBA00008193"/>
    </source>
</evidence>
<feature type="transmembrane region" description="Helical" evidence="7">
    <location>
        <begin position="35"/>
        <end position="56"/>
    </location>
</feature>
<gene>
    <name evidence="9" type="ORF">CYJ76_06520</name>
</gene>
<keyword evidence="4 7" id="KW-0812">Transmembrane</keyword>
<dbReference type="EMBL" id="PKIZ01000010">
    <property type="protein sequence ID" value="PKZ41709.1"/>
    <property type="molecule type" value="Genomic_DNA"/>
</dbReference>
<dbReference type="PANTHER" id="PTHR30506">
    <property type="entry name" value="INNER MEMBRANE PROTEIN"/>
    <property type="match status" value="1"/>
</dbReference>
<feature type="transmembrane region" description="Helical" evidence="7">
    <location>
        <begin position="68"/>
        <end position="85"/>
    </location>
</feature>
<evidence type="ECO:0000256" key="3">
    <source>
        <dbReference type="ARBA" id="ARBA00022475"/>
    </source>
</evidence>
<evidence type="ECO:0000256" key="6">
    <source>
        <dbReference type="ARBA" id="ARBA00023136"/>
    </source>
</evidence>
<dbReference type="InterPro" id="IPR005115">
    <property type="entry name" value="Gly_transporter"/>
</dbReference>
<accession>A0A2I1PAN5</accession>
<feature type="transmembrane region" description="Helical" evidence="7">
    <location>
        <begin position="6"/>
        <end position="28"/>
    </location>
</feature>
<proteinExistence type="inferred from homology"/>
<dbReference type="RefSeq" id="WP_101849593.1">
    <property type="nucleotide sequence ID" value="NZ_JBHLVH010000028.1"/>
</dbReference>
<evidence type="ECO:0000313" key="10">
    <source>
        <dbReference type="Proteomes" id="UP000234206"/>
    </source>
</evidence>
<dbReference type="GO" id="GO:0005886">
    <property type="term" value="C:plasma membrane"/>
    <property type="evidence" value="ECO:0007669"/>
    <property type="project" value="UniProtKB-SubCell"/>
</dbReference>
<sequence length="211" mass="21862">MTPFEPALALALDLVGVFAFAVSGALVAVRRGLDLVGVLVLAWLTGLGGGTIRDVLIGAVPPMGVSDWRMITAAVLGGLVTFALHTGMHRVQRPIRLLDALGLAFFCVSGTLVATRAEVGPVTAVIVGTVSAVGGGVLRDVVAGQVPELLRRELYALPALLGATLTALAHEHGLVSPQTVWPIIGVVFGIRIASIVFDWHLPQALTTGDAR</sequence>
<dbReference type="OrthoDB" id="9791874at2"/>
<keyword evidence="3" id="KW-1003">Cell membrane</keyword>
<evidence type="ECO:0000259" key="8">
    <source>
        <dbReference type="Pfam" id="PF03458"/>
    </source>
</evidence>
<evidence type="ECO:0000256" key="4">
    <source>
        <dbReference type="ARBA" id="ARBA00022692"/>
    </source>
</evidence>
<comment type="similarity">
    <text evidence="2">Belongs to the UPF0126 family.</text>
</comment>
<organism evidence="9 10">
    <name type="scientific">Kytococcus schroeteri</name>
    <dbReference type="NCBI Taxonomy" id="138300"/>
    <lineage>
        <taxon>Bacteria</taxon>
        <taxon>Bacillati</taxon>
        <taxon>Actinomycetota</taxon>
        <taxon>Actinomycetes</taxon>
        <taxon>Micrococcales</taxon>
        <taxon>Kytococcaceae</taxon>
        <taxon>Kytococcus</taxon>
    </lineage>
</organism>
<evidence type="ECO:0000256" key="5">
    <source>
        <dbReference type="ARBA" id="ARBA00022989"/>
    </source>
</evidence>
<feature type="domain" description="Glycine transporter" evidence="8">
    <location>
        <begin position="11"/>
        <end position="85"/>
    </location>
</feature>
<evidence type="ECO:0000313" key="9">
    <source>
        <dbReference type="EMBL" id="PKZ41709.1"/>
    </source>
</evidence>